<dbReference type="EMBL" id="OMOD01000190">
    <property type="protein sequence ID" value="SPF49461.1"/>
    <property type="molecule type" value="Genomic_DNA"/>
</dbReference>
<name>A0A2U3LC13_9BACT</name>
<accession>A0A2U3LC13</accession>
<protein>
    <submittedName>
        <fullName evidence="1">Uncharacterized protein</fullName>
    </submittedName>
</protein>
<dbReference type="PROSITE" id="PS51257">
    <property type="entry name" value="PROKAR_LIPOPROTEIN"/>
    <property type="match status" value="1"/>
</dbReference>
<organism evidence="1 2">
    <name type="scientific">Candidatus Sulfotelmatobacter kueseliae</name>
    <dbReference type="NCBI Taxonomy" id="2042962"/>
    <lineage>
        <taxon>Bacteria</taxon>
        <taxon>Pseudomonadati</taxon>
        <taxon>Acidobacteriota</taxon>
        <taxon>Terriglobia</taxon>
        <taxon>Terriglobales</taxon>
        <taxon>Candidatus Korobacteraceae</taxon>
        <taxon>Candidatus Sulfotelmatobacter</taxon>
    </lineage>
</organism>
<evidence type="ECO:0000313" key="1">
    <source>
        <dbReference type="EMBL" id="SPF49461.1"/>
    </source>
</evidence>
<dbReference type="AlphaFoldDB" id="A0A2U3LC13"/>
<proteinExistence type="predicted"/>
<reference evidence="2" key="1">
    <citation type="submission" date="2018-02" db="EMBL/GenBank/DDBJ databases">
        <authorList>
            <person name="Hausmann B."/>
        </authorList>
    </citation>
    <scope>NUCLEOTIDE SEQUENCE [LARGE SCALE GENOMIC DNA]</scope>
    <source>
        <strain evidence="2">Peat soil MAG SbA1</strain>
    </source>
</reference>
<gene>
    <name evidence="1" type="ORF">SBA1_910009</name>
</gene>
<evidence type="ECO:0000313" key="2">
    <source>
        <dbReference type="Proteomes" id="UP000238701"/>
    </source>
</evidence>
<dbReference type="Proteomes" id="UP000238701">
    <property type="component" value="Unassembled WGS sequence"/>
</dbReference>
<sequence>MRLRLKRGVCLVSLVVACVLLWSAYAPERWLGRIRRFVRTSGDELSNIPKPQPPKERIEGRTPEGVVDEIWRMATQGQLLTPDGWRIAGGFFTEPRPFPANEKILVVCNEWGPAYEGRSDGNTKEIVVGYWDAGSIDAKLRYTPPPPENTGYVKTAFSYTLVTAPSYLMMYGPDGKTLVEKRPTGSRVWLIKGTQTPPVTTVNTAVRYVLEMREKTTDQATKENASRTLAQLLKFR</sequence>